<evidence type="ECO:0000313" key="2">
    <source>
        <dbReference type="EMBL" id="GBP38142.1"/>
    </source>
</evidence>
<dbReference type="AlphaFoldDB" id="A0A4C1VIC4"/>
<feature type="region of interest" description="Disordered" evidence="1">
    <location>
        <begin position="129"/>
        <end position="153"/>
    </location>
</feature>
<keyword evidence="3" id="KW-1185">Reference proteome</keyword>
<evidence type="ECO:0000313" key="3">
    <source>
        <dbReference type="Proteomes" id="UP000299102"/>
    </source>
</evidence>
<proteinExistence type="predicted"/>
<sequence length="153" mass="16726">MEPGHGTLKALDDAIAPTTAEVGISKKKSLQEFYKSFVIRGYAKSLKSRASKEDYAFGPLSTRPLSFSEANPRSWLLHQTTTKKAAATCGGACADPGTEVLRRNYETLIKVTYILALPGRGVFVRQRDKGSPAPASFFPPLRERGSRRLVAPQ</sequence>
<gene>
    <name evidence="2" type="ORF">EVAR_80426_1</name>
</gene>
<name>A0A4C1VIC4_EUMVA</name>
<accession>A0A4C1VIC4</accession>
<evidence type="ECO:0000256" key="1">
    <source>
        <dbReference type="SAM" id="MobiDB-lite"/>
    </source>
</evidence>
<comment type="caution">
    <text evidence="2">The sequence shown here is derived from an EMBL/GenBank/DDBJ whole genome shotgun (WGS) entry which is preliminary data.</text>
</comment>
<dbReference type="EMBL" id="BGZK01000344">
    <property type="protein sequence ID" value="GBP38142.1"/>
    <property type="molecule type" value="Genomic_DNA"/>
</dbReference>
<protein>
    <submittedName>
        <fullName evidence="2">Uncharacterized protein</fullName>
    </submittedName>
</protein>
<organism evidence="2 3">
    <name type="scientific">Eumeta variegata</name>
    <name type="common">Bagworm moth</name>
    <name type="synonym">Eumeta japonica</name>
    <dbReference type="NCBI Taxonomy" id="151549"/>
    <lineage>
        <taxon>Eukaryota</taxon>
        <taxon>Metazoa</taxon>
        <taxon>Ecdysozoa</taxon>
        <taxon>Arthropoda</taxon>
        <taxon>Hexapoda</taxon>
        <taxon>Insecta</taxon>
        <taxon>Pterygota</taxon>
        <taxon>Neoptera</taxon>
        <taxon>Endopterygota</taxon>
        <taxon>Lepidoptera</taxon>
        <taxon>Glossata</taxon>
        <taxon>Ditrysia</taxon>
        <taxon>Tineoidea</taxon>
        <taxon>Psychidae</taxon>
        <taxon>Oiketicinae</taxon>
        <taxon>Eumeta</taxon>
    </lineage>
</organism>
<reference evidence="2 3" key="1">
    <citation type="journal article" date="2019" name="Commun. Biol.">
        <title>The bagworm genome reveals a unique fibroin gene that provides high tensile strength.</title>
        <authorList>
            <person name="Kono N."/>
            <person name="Nakamura H."/>
            <person name="Ohtoshi R."/>
            <person name="Tomita M."/>
            <person name="Numata K."/>
            <person name="Arakawa K."/>
        </authorList>
    </citation>
    <scope>NUCLEOTIDE SEQUENCE [LARGE SCALE GENOMIC DNA]</scope>
</reference>
<dbReference type="Proteomes" id="UP000299102">
    <property type="component" value="Unassembled WGS sequence"/>
</dbReference>